<accession>A0ABV3Y5K8</accession>
<feature type="transmembrane region" description="Helical" evidence="5">
    <location>
        <begin position="248"/>
        <end position="269"/>
    </location>
</feature>
<feature type="transmembrane region" description="Helical" evidence="5">
    <location>
        <begin position="281"/>
        <end position="299"/>
    </location>
</feature>
<feature type="transmembrane region" description="Helical" evidence="5">
    <location>
        <begin position="107"/>
        <end position="124"/>
    </location>
</feature>
<keyword evidence="3 5" id="KW-1133">Transmembrane helix</keyword>
<keyword evidence="4 5" id="KW-0472">Membrane</keyword>
<evidence type="ECO:0000256" key="5">
    <source>
        <dbReference type="SAM" id="Phobius"/>
    </source>
</evidence>
<comment type="subcellular location">
    <subcellularLocation>
        <location evidence="1">Cell membrane</location>
        <topology evidence="1">Multi-pass membrane protein</topology>
    </subcellularLocation>
</comment>
<evidence type="ECO:0000313" key="8">
    <source>
        <dbReference type="Proteomes" id="UP001560267"/>
    </source>
</evidence>
<evidence type="ECO:0000256" key="2">
    <source>
        <dbReference type="ARBA" id="ARBA00022692"/>
    </source>
</evidence>
<feature type="transmembrane region" description="Helical" evidence="5">
    <location>
        <begin position="54"/>
        <end position="74"/>
    </location>
</feature>
<dbReference type="InterPro" id="IPR011701">
    <property type="entry name" value="MFS"/>
</dbReference>
<dbReference type="PANTHER" id="PTHR43129">
    <property type="entry name" value="FOSMIDOMYCIN RESISTANCE PROTEIN"/>
    <property type="match status" value="1"/>
</dbReference>
<feature type="transmembrane region" description="Helical" evidence="5">
    <location>
        <begin position="366"/>
        <end position="387"/>
    </location>
</feature>
<gene>
    <name evidence="7" type="ORF">AB6A68_13625</name>
</gene>
<dbReference type="CDD" id="cd17478">
    <property type="entry name" value="MFS_FsR"/>
    <property type="match status" value="1"/>
</dbReference>
<proteinExistence type="predicted"/>
<evidence type="ECO:0000256" key="3">
    <source>
        <dbReference type="ARBA" id="ARBA00022989"/>
    </source>
</evidence>
<organism evidence="7 8">
    <name type="scientific">Ferrimicrobium acidiphilum</name>
    <dbReference type="NCBI Taxonomy" id="121039"/>
    <lineage>
        <taxon>Bacteria</taxon>
        <taxon>Bacillati</taxon>
        <taxon>Actinomycetota</taxon>
        <taxon>Acidimicrobiia</taxon>
        <taxon>Acidimicrobiales</taxon>
        <taxon>Acidimicrobiaceae</taxon>
        <taxon>Ferrimicrobium</taxon>
    </lineage>
</organism>
<evidence type="ECO:0000256" key="1">
    <source>
        <dbReference type="ARBA" id="ARBA00004651"/>
    </source>
</evidence>
<dbReference type="InterPro" id="IPR020846">
    <property type="entry name" value="MFS_dom"/>
</dbReference>
<feature type="transmembrane region" description="Helical" evidence="5">
    <location>
        <begin position="173"/>
        <end position="192"/>
    </location>
</feature>
<dbReference type="PROSITE" id="PS50850">
    <property type="entry name" value="MFS"/>
    <property type="match status" value="1"/>
</dbReference>
<sequence>MSTFDDPDVQVHRQLLSDDARLVGMTWTHMINDGATNYLPGVLPAVLLNAREPLSLAGSLIAALAIGQALQPLIGWISDRVGGRSILIVGFGMTTVGGAFLGETHSMAMLIALLLAIGIGTSLFHPQALAAVRSITSGRRGLRTAFFLVGGELGRGLWPTLASLVVVHLGLGYLWIVGVPGLLTIGLLFRIAPSLTPVTSTRSVAVQAPWFSRLRPLATLILYSGLRAFAVFGLVTFVPVLWHIRGDGLVSGASVITTILVIGIVGNLGGGHLTDRFGKRVVLVGSSLAVAALVVPMGYAHGLSVWIIAGLLGCVLFMTLSTTILIGQEIFPENPSLGSGIALGLANAIGAVMVLAVSLAVGKTDIHAAFVAMGAASLLSVLAALAFPRALMHSDMIIDHK</sequence>
<dbReference type="Pfam" id="PF07690">
    <property type="entry name" value="MFS_1"/>
    <property type="match status" value="1"/>
</dbReference>
<keyword evidence="8" id="KW-1185">Reference proteome</keyword>
<feature type="transmembrane region" description="Helical" evidence="5">
    <location>
        <begin position="220"/>
        <end position="242"/>
    </location>
</feature>
<dbReference type="PANTHER" id="PTHR43129:SF1">
    <property type="entry name" value="FOSMIDOMYCIN RESISTANCE PROTEIN"/>
    <property type="match status" value="1"/>
</dbReference>
<feature type="domain" description="Major facilitator superfamily (MFS) profile" evidence="6">
    <location>
        <begin position="1"/>
        <end position="392"/>
    </location>
</feature>
<dbReference type="EMBL" id="JBFSHR010000098">
    <property type="protein sequence ID" value="MEX6430862.1"/>
    <property type="molecule type" value="Genomic_DNA"/>
</dbReference>
<dbReference type="SUPFAM" id="SSF103473">
    <property type="entry name" value="MFS general substrate transporter"/>
    <property type="match status" value="1"/>
</dbReference>
<evidence type="ECO:0000313" key="7">
    <source>
        <dbReference type="EMBL" id="MEX6430862.1"/>
    </source>
</evidence>
<feature type="transmembrane region" description="Helical" evidence="5">
    <location>
        <begin position="145"/>
        <end position="167"/>
    </location>
</feature>
<evidence type="ECO:0000259" key="6">
    <source>
        <dbReference type="PROSITE" id="PS50850"/>
    </source>
</evidence>
<dbReference type="Proteomes" id="UP001560267">
    <property type="component" value="Unassembled WGS sequence"/>
</dbReference>
<protein>
    <submittedName>
        <fullName evidence="7">MFS transporter</fullName>
    </submittedName>
</protein>
<comment type="caution">
    <text evidence="7">The sequence shown here is derived from an EMBL/GenBank/DDBJ whole genome shotgun (WGS) entry which is preliminary data.</text>
</comment>
<feature type="transmembrane region" description="Helical" evidence="5">
    <location>
        <begin position="81"/>
        <end position="101"/>
    </location>
</feature>
<dbReference type="InterPro" id="IPR036259">
    <property type="entry name" value="MFS_trans_sf"/>
</dbReference>
<name>A0ABV3Y5K8_9ACTN</name>
<evidence type="ECO:0000256" key="4">
    <source>
        <dbReference type="ARBA" id="ARBA00023136"/>
    </source>
</evidence>
<reference evidence="7 8" key="1">
    <citation type="submission" date="2024-07" db="EMBL/GenBank/DDBJ databases">
        <title>Draft Genome Sequence of Ferrimicrobium acidiphilum Strain YE2023, Isolated from a Pulp of Bioleach Reactor.</title>
        <authorList>
            <person name="Elkina Y.A."/>
            <person name="Bulaeva A.G."/>
            <person name="Beletsky A.V."/>
            <person name="Mardanov A.V."/>
        </authorList>
    </citation>
    <scope>NUCLEOTIDE SEQUENCE [LARGE SCALE GENOMIC DNA]</scope>
    <source>
        <strain evidence="7 8">YE2023</strain>
    </source>
</reference>
<keyword evidence="2 5" id="KW-0812">Transmembrane</keyword>
<dbReference type="Gene3D" id="1.20.1250.20">
    <property type="entry name" value="MFS general substrate transporter like domains"/>
    <property type="match status" value="2"/>
</dbReference>
<feature type="transmembrane region" description="Helical" evidence="5">
    <location>
        <begin position="305"/>
        <end position="327"/>
    </location>
</feature>
<feature type="transmembrane region" description="Helical" evidence="5">
    <location>
        <begin position="339"/>
        <end position="360"/>
    </location>
</feature>
<dbReference type="RefSeq" id="WP_298381522.1">
    <property type="nucleotide sequence ID" value="NZ_JBFSHR010000098.1"/>
</dbReference>